<accession>A0AAW5EQE5</accession>
<dbReference type="Proteomes" id="UP001202887">
    <property type="component" value="Unassembled WGS sequence"/>
</dbReference>
<reference evidence="1" key="1">
    <citation type="journal article" date="2021" name="Polymers (Basel)">
        <title>Highly Stretchable Bacterial Cellulose Produced by Komagataeibacter hansenii SI1.</title>
        <authorList>
            <person name="Cielecka I."/>
            <person name="Ryngajllo M."/>
            <person name="Maniukiewicz W."/>
            <person name="Bielecki S."/>
        </authorList>
    </citation>
    <scope>NUCLEOTIDE SEQUENCE</scope>
    <source>
        <strain evidence="1">SI1</strain>
    </source>
</reference>
<proteinExistence type="predicted"/>
<evidence type="ECO:0000313" key="1">
    <source>
        <dbReference type="EMBL" id="MCJ8352699.1"/>
    </source>
</evidence>
<reference evidence="1" key="2">
    <citation type="submission" date="2022-03" db="EMBL/GenBank/DDBJ databases">
        <authorList>
            <person name="Ryngajllo M."/>
            <person name="Jacek P."/>
            <person name="Kubiak K."/>
        </authorList>
    </citation>
    <scope>NUCLEOTIDE SEQUENCE</scope>
    <source>
        <strain evidence="1">SI1</strain>
    </source>
</reference>
<dbReference type="RefSeq" id="WP_075632577.1">
    <property type="nucleotide sequence ID" value="NZ_CP094848.1"/>
</dbReference>
<dbReference type="AlphaFoldDB" id="A0AAW5EQE5"/>
<comment type="caution">
    <text evidence="1">The sequence shown here is derived from an EMBL/GenBank/DDBJ whole genome shotgun (WGS) entry which is preliminary data.</text>
</comment>
<evidence type="ECO:0000313" key="2">
    <source>
        <dbReference type="Proteomes" id="UP001202887"/>
    </source>
</evidence>
<sequence length="66" mass="7095">MPELMKKVVKVPGRTVFNGKKPVSAGVPFDLPEDQADQLIRLGHVRLYVSDAPPAGKTDPDGKPDA</sequence>
<dbReference type="EMBL" id="JAIBCX010000003">
    <property type="protein sequence ID" value="MCJ8352699.1"/>
    <property type="molecule type" value="Genomic_DNA"/>
</dbReference>
<name>A0AAW5EQE5_NOVHA</name>
<gene>
    <name evidence="1" type="ORF">K1W68_01585</name>
</gene>
<protein>
    <submittedName>
        <fullName evidence="1">Uncharacterized protein</fullName>
    </submittedName>
</protein>
<organism evidence="1 2">
    <name type="scientific">Novacetimonas hansenii</name>
    <name type="common">Komagataeibacter hansenii</name>
    <dbReference type="NCBI Taxonomy" id="436"/>
    <lineage>
        <taxon>Bacteria</taxon>
        <taxon>Pseudomonadati</taxon>
        <taxon>Pseudomonadota</taxon>
        <taxon>Alphaproteobacteria</taxon>
        <taxon>Acetobacterales</taxon>
        <taxon>Acetobacteraceae</taxon>
        <taxon>Novacetimonas</taxon>
    </lineage>
</organism>